<dbReference type="Gene3D" id="1.25.40.10">
    <property type="entry name" value="Tetratricopeptide repeat domain"/>
    <property type="match status" value="2"/>
</dbReference>
<comment type="caution">
    <text evidence="1">The sequence shown here is derived from an EMBL/GenBank/DDBJ whole genome shotgun (WGS) entry which is preliminary data.</text>
</comment>
<dbReference type="PANTHER" id="PTHR46082">
    <property type="entry name" value="ATP/GTP-BINDING PROTEIN-RELATED"/>
    <property type="match status" value="1"/>
</dbReference>
<dbReference type="SUPFAM" id="SSF48452">
    <property type="entry name" value="TPR-like"/>
    <property type="match status" value="2"/>
</dbReference>
<dbReference type="SUPFAM" id="SSF52540">
    <property type="entry name" value="P-loop containing nucleoside triphosphate hydrolases"/>
    <property type="match status" value="1"/>
</dbReference>
<evidence type="ECO:0008006" key="3">
    <source>
        <dbReference type="Google" id="ProtNLM"/>
    </source>
</evidence>
<dbReference type="InterPro" id="IPR053137">
    <property type="entry name" value="NLR-like"/>
</dbReference>
<dbReference type="Pfam" id="PF13374">
    <property type="entry name" value="TPR_10"/>
    <property type="match status" value="2"/>
</dbReference>
<reference evidence="1" key="1">
    <citation type="submission" date="2023-03" db="EMBL/GenBank/DDBJ databases">
        <title>Massive genome expansion in bonnet fungi (Mycena s.s.) driven by repeated elements and novel gene families across ecological guilds.</title>
        <authorList>
            <consortium name="Lawrence Berkeley National Laboratory"/>
            <person name="Harder C.B."/>
            <person name="Miyauchi S."/>
            <person name="Viragh M."/>
            <person name="Kuo A."/>
            <person name="Thoen E."/>
            <person name="Andreopoulos B."/>
            <person name="Lu D."/>
            <person name="Skrede I."/>
            <person name="Drula E."/>
            <person name="Henrissat B."/>
            <person name="Morin E."/>
            <person name="Kohler A."/>
            <person name="Barry K."/>
            <person name="LaButti K."/>
            <person name="Morin E."/>
            <person name="Salamov A."/>
            <person name="Lipzen A."/>
            <person name="Mereny Z."/>
            <person name="Hegedus B."/>
            <person name="Baldrian P."/>
            <person name="Stursova M."/>
            <person name="Weitz H."/>
            <person name="Taylor A."/>
            <person name="Grigoriev I.V."/>
            <person name="Nagy L.G."/>
            <person name="Martin F."/>
            <person name="Kauserud H."/>
        </authorList>
    </citation>
    <scope>NUCLEOTIDE SEQUENCE</scope>
    <source>
        <strain evidence="1">CBHHK067</strain>
    </source>
</reference>
<sequence>MDSDLWRDQLTCRFQKNREDMKELRADTVDIITVVRDRISAHTDTAAIQFKAQCKELESSWQQWIQTSRWTRQAILQEMHQYFNQNTGNQDIFLLHGLGGAGKTQIALKFMEELVSIFTDIFLIDTSTVTTIETGFKNIVTQRGSEVHWLKSKPDEWLLFFDNAGDPKIDLNNAARDTTDHNKAIAADIVKVAFSFPQVLCYLPLAIIQAGAFISKSGRLDGYLALYATNKTWLLSEKPAQSHDNYAWTIYTIWQISFEQLSEKAKTFPQLCFFLHYQGISEDMFRNAAGYKFGPSSPSKKELQMPRDVLSQFSDPSGVWDPLCFMDVTTVSRTGNITVAGLQYIAVADFRHEYGKAYLFAGHLEKAKQLLMATLEHRSNILGDAHLATLDAMHWGKLKKAEELGMLVVNKRREVLGENHPDTLKSTGNLEFIFTELGRLREAEELNVAVLKTWRHTLGENHPETPLIMLNLSGTYNRLGRLGENHPGTMQKMSNLAFMYHKLGRLQEAEALGIMVFKKYSSILGANYPDTLRTMGTLAMTYSKLGRPQEAETLLVEALKKQTDFLGNNHSSTLRTQSNLGCTFNKLERWQEAEDLLVPALEKLTDFVTANHPYILDTMNSLVVTYTKLGKLKRQSRGCMV</sequence>
<keyword evidence="2" id="KW-1185">Reference proteome</keyword>
<dbReference type="EMBL" id="JARKIE010000012">
    <property type="protein sequence ID" value="KAJ7703625.1"/>
    <property type="molecule type" value="Genomic_DNA"/>
</dbReference>
<protein>
    <recommendedName>
        <fullName evidence="3">Nephrocystin-3</fullName>
    </recommendedName>
</protein>
<dbReference type="Pfam" id="PF13424">
    <property type="entry name" value="TPR_12"/>
    <property type="match status" value="1"/>
</dbReference>
<dbReference type="PANTHER" id="PTHR46082:SF11">
    <property type="entry name" value="AAA+ ATPASE DOMAIN-CONTAINING PROTEIN-RELATED"/>
    <property type="match status" value="1"/>
</dbReference>
<gene>
    <name evidence="1" type="ORF">B0H17DRAFT_1231479</name>
</gene>
<dbReference type="InterPro" id="IPR027417">
    <property type="entry name" value="P-loop_NTPase"/>
</dbReference>
<dbReference type="Gene3D" id="3.40.50.300">
    <property type="entry name" value="P-loop containing nucleotide triphosphate hydrolases"/>
    <property type="match status" value="1"/>
</dbReference>
<organism evidence="1 2">
    <name type="scientific">Mycena rosella</name>
    <name type="common">Pink bonnet</name>
    <name type="synonym">Agaricus rosellus</name>
    <dbReference type="NCBI Taxonomy" id="1033263"/>
    <lineage>
        <taxon>Eukaryota</taxon>
        <taxon>Fungi</taxon>
        <taxon>Dikarya</taxon>
        <taxon>Basidiomycota</taxon>
        <taxon>Agaricomycotina</taxon>
        <taxon>Agaricomycetes</taxon>
        <taxon>Agaricomycetidae</taxon>
        <taxon>Agaricales</taxon>
        <taxon>Marasmiineae</taxon>
        <taxon>Mycenaceae</taxon>
        <taxon>Mycena</taxon>
    </lineage>
</organism>
<dbReference type="Proteomes" id="UP001221757">
    <property type="component" value="Unassembled WGS sequence"/>
</dbReference>
<evidence type="ECO:0000313" key="2">
    <source>
        <dbReference type="Proteomes" id="UP001221757"/>
    </source>
</evidence>
<dbReference type="AlphaFoldDB" id="A0AAD7E0L2"/>
<proteinExistence type="predicted"/>
<accession>A0AAD7E0L2</accession>
<dbReference type="InterPro" id="IPR011990">
    <property type="entry name" value="TPR-like_helical_dom_sf"/>
</dbReference>
<name>A0AAD7E0L2_MYCRO</name>
<evidence type="ECO:0000313" key="1">
    <source>
        <dbReference type="EMBL" id="KAJ7703625.1"/>
    </source>
</evidence>